<comment type="caution">
    <text evidence="19">The sequence shown here is derived from an EMBL/GenBank/DDBJ whole genome shotgun (WGS) entry which is preliminary data.</text>
</comment>
<evidence type="ECO:0000256" key="15">
    <source>
        <dbReference type="ARBA" id="ARBA00042579"/>
    </source>
</evidence>
<dbReference type="PANTHER" id="PTHR10556">
    <property type="entry name" value="3-OXO-5-ALPHA-STEROID 4-DEHYDROGENASE"/>
    <property type="match status" value="1"/>
</dbReference>
<evidence type="ECO:0000256" key="11">
    <source>
        <dbReference type="ARBA" id="ARBA00023136"/>
    </source>
</evidence>
<dbReference type="Pfam" id="PF02544">
    <property type="entry name" value="Steroid_dh"/>
    <property type="match status" value="1"/>
</dbReference>
<dbReference type="EMBL" id="QSTF01000008">
    <property type="protein sequence ID" value="RGM41388.1"/>
    <property type="molecule type" value="Genomic_DNA"/>
</dbReference>
<dbReference type="PIRSF" id="PIRSF015596">
    <property type="entry name" value="5_alpha-SR2"/>
    <property type="match status" value="1"/>
</dbReference>
<evidence type="ECO:0000256" key="12">
    <source>
        <dbReference type="ARBA" id="ARBA00037789"/>
    </source>
</evidence>
<feature type="transmembrane region" description="Helical" evidence="17">
    <location>
        <begin position="107"/>
        <end position="133"/>
    </location>
</feature>
<evidence type="ECO:0000256" key="3">
    <source>
        <dbReference type="ARBA" id="ARBA00022692"/>
    </source>
</evidence>
<keyword evidence="9" id="KW-0560">Oxidoreductase</keyword>
<dbReference type="FunFam" id="1.20.120.1630:FF:000014">
    <property type="entry name" value="Steroid 5-alpha reductase, putative"/>
    <property type="match status" value="1"/>
</dbReference>
<protein>
    <recommendedName>
        <fullName evidence="13">3-oxo-5-alpha-steroid 4-dehydrogenase 1</fullName>
    </recommendedName>
    <alternativeName>
        <fullName evidence="14">SR type 1</fullName>
    </alternativeName>
    <alternativeName>
        <fullName evidence="15">Steroid 5-alpha-reductase 1</fullName>
    </alternativeName>
</protein>
<organism evidence="19 20">
    <name type="scientific">Phocaeicola plebeius</name>
    <dbReference type="NCBI Taxonomy" id="310297"/>
    <lineage>
        <taxon>Bacteria</taxon>
        <taxon>Pseudomonadati</taxon>
        <taxon>Bacteroidota</taxon>
        <taxon>Bacteroidia</taxon>
        <taxon>Bacteroidales</taxon>
        <taxon>Bacteroidaceae</taxon>
        <taxon>Phocaeicola</taxon>
    </lineage>
</organism>
<evidence type="ECO:0000256" key="16">
    <source>
        <dbReference type="ARBA" id="ARBA00049166"/>
    </source>
</evidence>
<evidence type="ECO:0000256" key="14">
    <source>
        <dbReference type="ARBA" id="ARBA00041664"/>
    </source>
</evidence>
<evidence type="ECO:0000256" key="5">
    <source>
        <dbReference type="ARBA" id="ARBA00022824"/>
    </source>
</evidence>
<sequence length="255" mass="29267">MNYETYQIMLYVLAFLAVIVFIALYFVKAGYGMFRTRSWGWSVPNKVGWVLMEAPSFVVMGIWAWKAGVEAYTPQAIFVGLFMLHYFQRSFVFPLLMKGKSRMPLAIMAMGILFNVINATLLAASFFSCALPGKYEPATFWTNPLPWVGLIIFFIGMAINLHADHVIRNLRKPGDTRHYLPEKGFYRYVTSANYFGELVEWTGFALLTASPAAWVFAWWTAANLVPRADAIYKRYCEEFGKQTVGSRKRIIPYIY</sequence>
<dbReference type="InterPro" id="IPR001104">
    <property type="entry name" value="3-oxo-5_a-steroid_4-DH_C"/>
</dbReference>
<evidence type="ECO:0000256" key="8">
    <source>
        <dbReference type="ARBA" id="ARBA00022989"/>
    </source>
</evidence>
<feature type="transmembrane region" description="Helical" evidence="17">
    <location>
        <begin position="6"/>
        <end position="27"/>
    </location>
</feature>
<feature type="transmembrane region" description="Helical" evidence="17">
    <location>
        <begin position="71"/>
        <end position="87"/>
    </location>
</feature>
<evidence type="ECO:0000256" key="7">
    <source>
        <dbReference type="ARBA" id="ARBA00022857"/>
    </source>
</evidence>
<evidence type="ECO:0000313" key="20">
    <source>
        <dbReference type="Proteomes" id="UP000260780"/>
    </source>
</evidence>
<proteinExistence type="predicted"/>
<evidence type="ECO:0000256" key="1">
    <source>
        <dbReference type="ARBA" id="ARBA00004477"/>
    </source>
</evidence>
<dbReference type="PROSITE" id="PS50244">
    <property type="entry name" value="S5A_REDUCTASE"/>
    <property type="match status" value="1"/>
</dbReference>
<dbReference type="GO" id="GO:0006694">
    <property type="term" value="P:steroid biosynthetic process"/>
    <property type="evidence" value="ECO:0007669"/>
    <property type="project" value="TreeGrafter"/>
</dbReference>
<keyword evidence="8 17" id="KW-1133">Transmembrane helix</keyword>
<name>A0A3E4WGM9_9BACT</name>
<dbReference type="InterPro" id="IPR039357">
    <property type="entry name" value="SRD5A/TECR"/>
</dbReference>
<comment type="catalytic activity">
    <reaction evidence="16">
        <text>androst-4-ene-3,17-dione + NADPH + H(+) = 5alpha-androstan-3,17-dione + NADP(+)</text>
        <dbReference type="Rhea" id="RHEA:50816"/>
        <dbReference type="ChEBI" id="CHEBI:15378"/>
        <dbReference type="ChEBI" id="CHEBI:15994"/>
        <dbReference type="ChEBI" id="CHEBI:16422"/>
        <dbReference type="ChEBI" id="CHEBI:57783"/>
        <dbReference type="ChEBI" id="CHEBI:58349"/>
    </reaction>
    <physiologicalReaction direction="left-to-right" evidence="16">
        <dbReference type="Rhea" id="RHEA:50817"/>
    </physiologicalReaction>
</comment>
<dbReference type="Gene3D" id="1.20.120.1630">
    <property type="match status" value="1"/>
</dbReference>
<feature type="transmembrane region" description="Helical" evidence="17">
    <location>
        <begin position="145"/>
        <end position="163"/>
    </location>
</feature>
<comment type="subcellular location">
    <subcellularLocation>
        <location evidence="1">Endoplasmic reticulum membrane</location>
        <topology evidence="1">Multi-pass membrane protein</topology>
    </subcellularLocation>
    <subcellularLocation>
        <location evidence="2">Microsome membrane</location>
    </subcellularLocation>
</comment>
<dbReference type="GO" id="GO:0030154">
    <property type="term" value="P:cell differentiation"/>
    <property type="evidence" value="ECO:0007669"/>
    <property type="project" value="UniProtKB-KW"/>
</dbReference>
<dbReference type="PANTHER" id="PTHR10556:SF57">
    <property type="entry name" value="3-OXO-5-ALPHA-STEROID 4-DEHYDROGENASE 1"/>
    <property type="match status" value="1"/>
</dbReference>
<keyword evidence="6" id="KW-0492">Microsome</keyword>
<evidence type="ECO:0000259" key="18">
    <source>
        <dbReference type="Pfam" id="PF02544"/>
    </source>
</evidence>
<evidence type="ECO:0000256" key="4">
    <source>
        <dbReference type="ARBA" id="ARBA00022782"/>
    </source>
</evidence>
<dbReference type="AlphaFoldDB" id="A0A3E4WGM9"/>
<keyword evidence="5" id="KW-0256">Endoplasmic reticulum</keyword>
<feature type="transmembrane region" description="Helical" evidence="17">
    <location>
        <begin position="47"/>
        <end position="65"/>
    </location>
</feature>
<evidence type="ECO:0000256" key="6">
    <source>
        <dbReference type="ARBA" id="ARBA00022848"/>
    </source>
</evidence>
<comment type="function">
    <text evidence="12">Converts testosterone into 5-alpha-dihydrotestosterone and progesterone or corticosterone into their corresponding 5-alpha-3-oxosteroids. It plays a central role in sexual differentiation and androgen physiology.</text>
</comment>
<dbReference type="GO" id="GO:0003865">
    <property type="term" value="F:3-oxo-5-alpha-steroid 4-dehydrogenase activity"/>
    <property type="evidence" value="ECO:0007669"/>
    <property type="project" value="InterPro"/>
</dbReference>
<evidence type="ECO:0000256" key="2">
    <source>
        <dbReference type="ARBA" id="ARBA00004524"/>
    </source>
</evidence>
<evidence type="ECO:0000256" key="10">
    <source>
        <dbReference type="ARBA" id="ARBA00023098"/>
    </source>
</evidence>
<dbReference type="RefSeq" id="WP_117747566.1">
    <property type="nucleotide sequence ID" value="NZ_QSTF01000008.1"/>
</dbReference>
<dbReference type="GO" id="GO:0016020">
    <property type="term" value="C:membrane"/>
    <property type="evidence" value="ECO:0007669"/>
    <property type="project" value="InterPro"/>
</dbReference>
<evidence type="ECO:0000313" key="19">
    <source>
        <dbReference type="EMBL" id="RGM41388.1"/>
    </source>
</evidence>
<feature type="domain" description="3-oxo-5-alpha-steroid 4-dehydrogenase C-terminal" evidence="18">
    <location>
        <begin position="102"/>
        <end position="255"/>
    </location>
</feature>
<gene>
    <name evidence="19" type="ORF">DXC17_04995</name>
</gene>
<evidence type="ECO:0000256" key="13">
    <source>
        <dbReference type="ARBA" id="ARBA00039428"/>
    </source>
</evidence>
<keyword evidence="10" id="KW-0443">Lipid metabolism</keyword>
<keyword evidence="7" id="KW-0521">NADP</keyword>
<evidence type="ECO:0000256" key="17">
    <source>
        <dbReference type="SAM" id="Phobius"/>
    </source>
</evidence>
<keyword evidence="3 17" id="KW-0812">Transmembrane</keyword>
<reference evidence="19 20" key="1">
    <citation type="submission" date="2018-08" db="EMBL/GenBank/DDBJ databases">
        <title>A genome reference for cultivated species of the human gut microbiota.</title>
        <authorList>
            <person name="Zou Y."/>
            <person name="Xue W."/>
            <person name="Luo G."/>
        </authorList>
    </citation>
    <scope>NUCLEOTIDE SEQUENCE [LARGE SCALE GENOMIC DNA]</scope>
    <source>
        <strain evidence="19 20">OM08-14</strain>
    </source>
</reference>
<evidence type="ECO:0000256" key="9">
    <source>
        <dbReference type="ARBA" id="ARBA00023002"/>
    </source>
</evidence>
<keyword evidence="4" id="KW-0221">Differentiation</keyword>
<dbReference type="InterPro" id="IPR016636">
    <property type="entry name" value="3-oxo-5-alpha-steroid_4-DH"/>
</dbReference>
<dbReference type="Proteomes" id="UP000260780">
    <property type="component" value="Unassembled WGS sequence"/>
</dbReference>
<accession>A0A3E4WGM9</accession>
<keyword evidence="11 17" id="KW-0472">Membrane</keyword>
<dbReference type="STRING" id="310297.BHV76_00060"/>